<evidence type="ECO:0000256" key="1">
    <source>
        <dbReference type="SAM" id="Phobius"/>
    </source>
</evidence>
<name>A0ABQ8UFM1_9EUKA</name>
<feature type="transmembrane region" description="Helical" evidence="1">
    <location>
        <begin position="432"/>
        <end position="450"/>
    </location>
</feature>
<feature type="transmembrane region" description="Helical" evidence="1">
    <location>
        <begin position="43"/>
        <end position="59"/>
    </location>
</feature>
<feature type="transmembrane region" description="Helical" evidence="1">
    <location>
        <begin position="212"/>
        <end position="236"/>
    </location>
</feature>
<reference evidence="2" key="1">
    <citation type="journal article" date="2022" name="bioRxiv">
        <title>Genomics of Preaxostyla Flagellates Illuminates Evolutionary Transitions and the Path Towards Mitochondrial Loss.</title>
        <authorList>
            <person name="Novak L.V.F."/>
            <person name="Treitli S.C."/>
            <person name="Pyrih J."/>
            <person name="Halakuc P."/>
            <person name="Pipaliya S.V."/>
            <person name="Vacek V."/>
            <person name="Brzon O."/>
            <person name="Soukal P."/>
            <person name="Eme L."/>
            <person name="Dacks J.B."/>
            <person name="Karnkowska A."/>
            <person name="Elias M."/>
            <person name="Hampl V."/>
        </authorList>
    </citation>
    <scope>NUCLEOTIDE SEQUENCE</scope>
    <source>
        <strain evidence="2">RCP-MX</strain>
    </source>
</reference>
<feature type="transmembrane region" description="Helical" evidence="1">
    <location>
        <begin position="163"/>
        <end position="183"/>
    </location>
</feature>
<comment type="caution">
    <text evidence="2">The sequence shown here is derived from an EMBL/GenBank/DDBJ whole genome shotgun (WGS) entry which is preliminary data.</text>
</comment>
<feature type="transmembrane region" description="Helical" evidence="1">
    <location>
        <begin position="65"/>
        <end position="83"/>
    </location>
</feature>
<accession>A0ABQ8UFM1</accession>
<protein>
    <submittedName>
        <fullName evidence="2">Uncharacterized protein</fullName>
    </submittedName>
</protein>
<feature type="transmembrane region" description="Helical" evidence="1">
    <location>
        <begin position="462"/>
        <end position="484"/>
    </location>
</feature>
<feature type="transmembrane region" description="Helical" evidence="1">
    <location>
        <begin position="257"/>
        <end position="275"/>
    </location>
</feature>
<gene>
    <name evidence="2" type="ORF">PAPYR_6351</name>
</gene>
<organism evidence="2 3">
    <name type="scientific">Paratrimastix pyriformis</name>
    <dbReference type="NCBI Taxonomy" id="342808"/>
    <lineage>
        <taxon>Eukaryota</taxon>
        <taxon>Metamonada</taxon>
        <taxon>Preaxostyla</taxon>
        <taxon>Paratrimastigidae</taxon>
        <taxon>Paratrimastix</taxon>
    </lineage>
</organism>
<sequence>MSERRERSGSVSSVDSTCSCEQCELERHGTPVPKKRNVGPPECILIVIGVSLLVIFWILQHSFKIVGIPSLFMVGSSVGKMLLRGRGLRDMKGRIRIFRESLSDMRGRIFKKFVESSYLKEISHEAAVNFNSERLISLNNLTNSMPVLVPIDGTIYKLPPVRYWIFLISLFGSTTVVLFLLGLTSPPPGWTAPYVPENCENTLPDLYLRHPISALSAIAYSLPGALAITSSIYDIARLLRHHPTQHDAPMRLLPEWSLLYGLALFYLTLAAFYAHGSSQPLAFQFEASASVLVLAAPVIWGWWIVGSMVVRRCSPGVHSTSAPIGDRPNELASADVAARLPLPDSTSHHHHLHTSATLLCTCARGAATPDPSLGRHVIAGSLRCLGVCLYLLTGLLAFFFPNPVIGVAVLAALCAGSLLVWLLAFRPRHGTLLAVGSVVLGAVGLLFWIFDTTRTWCAPASAAQFTMLWHIFTALALCGVLMLWRAPRKQPARHRSAESRPEFTTI</sequence>
<dbReference type="EMBL" id="JAPMOS010000035">
    <property type="protein sequence ID" value="KAJ4458079.1"/>
    <property type="molecule type" value="Genomic_DNA"/>
</dbReference>
<keyword evidence="3" id="KW-1185">Reference proteome</keyword>
<dbReference type="Proteomes" id="UP001141327">
    <property type="component" value="Unassembled WGS sequence"/>
</dbReference>
<feature type="transmembrane region" description="Helical" evidence="1">
    <location>
        <begin position="287"/>
        <end position="305"/>
    </location>
</feature>
<proteinExistence type="predicted"/>
<keyword evidence="1" id="KW-1133">Transmembrane helix</keyword>
<feature type="transmembrane region" description="Helical" evidence="1">
    <location>
        <begin position="405"/>
        <end position="425"/>
    </location>
</feature>
<evidence type="ECO:0000313" key="3">
    <source>
        <dbReference type="Proteomes" id="UP001141327"/>
    </source>
</evidence>
<evidence type="ECO:0000313" key="2">
    <source>
        <dbReference type="EMBL" id="KAJ4458079.1"/>
    </source>
</evidence>
<keyword evidence="1" id="KW-0812">Transmembrane</keyword>
<feature type="transmembrane region" description="Helical" evidence="1">
    <location>
        <begin position="382"/>
        <end position="399"/>
    </location>
</feature>
<keyword evidence="1" id="KW-0472">Membrane</keyword>